<feature type="transmembrane region" description="Helical" evidence="6">
    <location>
        <begin position="281"/>
        <end position="301"/>
    </location>
</feature>
<keyword evidence="4 6" id="KW-1133">Transmembrane helix</keyword>
<dbReference type="GO" id="GO:0005886">
    <property type="term" value="C:plasma membrane"/>
    <property type="evidence" value="ECO:0007669"/>
    <property type="project" value="UniProtKB-SubCell"/>
</dbReference>
<dbReference type="STRING" id="1114924.SAMN05216258_11159"/>
<feature type="transmembrane region" description="Helical" evidence="6">
    <location>
        <begin position="250"/>
        <end position="269"/>
    </location>
</feature>
<comment type="subcellular location">
    <subcellularLocation>
        <location evidence="1">Cell membrane</location>
        <topology evidence="1">Multi-pass membrane protein</topology>
    </subcellularLocation>
</comment>
<dbReference type="AlphaFoldDB" id="A0A1I3MDT1"/>
<keyword evidence="3 6" id="KW-0812">Transmembrane</keyword>
<organism evidence="7 8">
    <name type="scientific">Albimonas pacifica</name>
    <dbReference type="NCBI Taxonomy" id="1114924"/>
    <lineage>
        <taxon>Bacteria</taxon>
        <taxon>Pseudomonadati</taxon>
        <taxon>Pseudomonadota</taxon>
        <taxon>Alphaproteobacteria</taxon>
        <taxon>Rhodobacterales</taxon>
        <taxon>Paracoccaceae</taxon>
        <taxon>Albimonas</taxon>
    </lineage>
</organism>
<dbReference type="EMBL" id="FOQH01000011">
    <property type="protein sequence ID" value="SFI95133.1"/>
    <property type="molecule type" value="Genomic_DNA"/>
</dbReference>
<accession>A0A1I3MDT1</accession>
<feature type="transmembrane region" description="Helical" evidence="6">
    <location>
        <begin position="62"/>
        <end position="81"/>
    </location>
</feature>
<sequence length="544" mass="54794">MRPMTGDLLQALGGLGLFLLGMSWMTESLRALSGPALRGALARFTRTPLGGAATGAAATAVLQSSSAVTVTAVGFVGAGLLTFPQALGVIFGANVGTTATGWIVALLGFKMQLGAAALPLVLAGALLRLYGGARAAQAGSVAAGFALLFIGIDAMQAGMAGLEPLLSPADLPGDDLAGRLKLVAFGVALTVVTQSSSAGVATALAALGAGAISLEQAAAMVIGMDVGTTATAALATLGRDVASRRTGLSHVVFNLATGAMAFALLDLFARAAAPMAAAGEAQVALVAFHTGFNVLGVALVLPVAGPFARLVEWLIPDRGPRLTRRLSPALLAEPALAMDAAAGTLEAVAQAQSLWLAHRLDPQPGPRPPAEAAALGEAIAELRGFVDGIVPGAASASASVAPRLAAALHALDHLGRLHYRCAQLEGREGAQAGALSGDARLRTLARALAAAAREQAAGAGAPAGAARLLALIHRRQEGFRTRALTLAAEGRVADAAALAQLDALRWLRRTVYHLHRIEHHLGAMRAGAAPASAGREAARDVLED</sequence>
<reference evidence="7 8" key="1">
    <citation type="submission" date="2016-10" db="EMBL/GenBank/DDBJ databases">
        <authorList>
            <person name="de Groot N.N."/>
        </authorList>
    </citation>
    <scope>NUCLEOTIDE SEQUENCE [LARGE SCALE GENOMIC DNA]</scope>
    <source>
        <strain evidence="7 8">CGMCC 1.11030</strain>
    </source>
</reference>
<evidence type="ECO:0000313" key="8">
    <source>
        <dbReference type="Proteomes" id="UP000199377"/>
    </source>
</evidence>
<feature type="transmembrane region" description="Helical" evidence="6">
    <location>
        <begin position="142"/>
        <end position="162"/>
    </location>
</feature>
<protein>
    <submittedName>
        <fullName evidence="7">Phosphate:Na+ symporter</fullName>
    </submittedName>
</protein>
<evidence type="ECO:0000256" key="1">
    <source>
        <dbReference type="ARBA" id="ARBA00004651"/>
    </source>
</evidence>
<gene>
    <name evidence="7" type="ORF">SAMN05216258_11159</name>
</gene>
<dbReference type="PANTHER" id="PTHR10010">
    <property type="entry name" value="SOLUTE CARRIER FAMILY 34 SODIUM PHOSPHATE , MEMBER 2-RELATED"/>
    <property type="match status" value="1"/>
</dbReference>
<feature type="transmembrane region" description="Helical" evidence="6">
    <location>
        <begin position="113"/>
        <end position="130"/>
    </location>
</feature>
<evidence type="ECO:0000256" key="6">
    <source>
        <dbReference type="SAM" id="Phobius"/>
    </source>
</evidence>
<feature type="transmembrane region" description="Helical" evidence="6">
    <location>
        <begin position="217"/>
        <end position="238"/>
    </location>
</feature>
<dbReference type="Pfam" id="PF02690">
    <property type="entry name" value="Na_Pi_cotrans"/>
    <property type="match status" value="2"/>
</dbReference>
<dbReference type="GO" id="GO:0005436">
    <property type="term" value="F:sodium:phosphate symporter activity"/>
    <property type="evidence" value="ECO:0007669"/>
    <property type="project" value="InterPro"/>
</dbReference>
<name>A0A1I3MDT1_9RHOB</name>
<dbReference type="PANTHER" id="PTHR10010:SF46">
    <property type="entry name" value="SODIUM-DEPENDENT PHOSPHATE TRANSPORT PROTEIN 2B"/>
    <property type="match status" value="1"/>
</dbReference>
<proteinExistence type="predicted"/>
<keyword evidence="2" id="KW-1003">Cell membrane</keyword>
<keyword evidence="5 6" id="KW-0472">Membrane</keyword>
<evidence type="ECO:0000256" key="4">
    <source>
        <dbReference type="ARBA" id="ARBA00022989"/>
    </source>
</evidence>
<feature type="transmembrane region" description="Helical" evidence="6">
    <location>
        <begin position="88"/>
        <end position="107"/>
    </location>
</feature>
<dbReference type="NCBIfam" id="NF037997">
    <property type="entry name" value="Na_Pi_symport"/>
    <property type="match status" value="1"/>
</dbReference>
<dbReference type="Proteomes" id="UP000199377">
    <property type="component" value="Unassembled WGS sequence"/>
</dbReference>
<evidence type="ECO:0000313" key="7">
    <source>
        <dbReference type="EMBL" id="SFI95133.1"/>
    </source>
</evidence>
<keyword evidence="8" id="KW-1185">Reference proteome</keyword>
<dbReference type="InterPro" id="IPR003841">
    <property type="entry name" value="Na/Pi_transpt"/>
</dbReference>
<dbReference type="OrthoDB" id="9763003at2"/>
<evidence type="ECO:0000256" key="5">
    <source>
        <dbReference type="ARBA" id="ARBA00023136"/>
    </source>
</evidence>
<evidence type="ECO:0000256" key="3">
    <source>
        <dbReference type="ARBA" id="ARBA00022692"/>
    </source>
</evidence>
<dbReference type="GO" id="GO:0044341">
    <property type="term" value="P:sodium-dependent phosphate transport"/>
    <property type="evidence" value="ECO:0007669"/>
    <property type="project" value="InterPro"/>
</dbReference>
<evidence type="ECO:0000256" key="2">
    <source>
        <dbReference type="ARBA" id="ARBA00022475"/>
    </source>
</evidence>